<keyword evidence="2" id="KW-1185">Reference proteome</keyword>
<evidence type="ECO:0000313" key="2">
    <source>
        <dbReference type="Proteomes" id="UP000191135"/>
    </source>
</evidence>
<name>A0A1U9YYM3_9HYPH</name>
<proteinExistence type="predicted"/>
<dbReference type="Proteomes" id="UP000191135">
    <property type="component" value="Chromosome"/>
</dbReference>
<dbReference type="KEGG" id="mmed:Mame_01175"/>
<sequence>MTVNTEHGVGCVFTVTPAERKAFCEAVETFYDVSAMLNLIGRGDEMSDGLHDTEAEKLTCTIARVARHAEQLTYDALGKMEVFEGRFRP</sequence>
<evidence type="ECO:0000313" key="1">
    <source>
        <dbReference type="EMBL" id="AQZ50545.1"/>
    </source>
</evidence>
<dbReference type="RefSeq" id="WP_018066055.1">
    <property type="nucleotide sequence ID" value="NZ_AQWH01000019.1"/>
</dbReference>
<organism evidence="1 2">
    <name type="scientific">Martelella mediterranea DSM 17316</name>
    <dbReference type="NCBI Taxonomy" id="1122214"/>
    <lineage>
        <taxon>Bacteria</taxon>
        <taxon>Pseudomonadati</taxon>
        <taxon>Pseudomonadota</taxon>
        <taxon>Alphaproteobacteria</taxon>
        <taxon>Hyphomicrobiales</taxon>
        <taxon>Aurantimonadaceae</taxon>
        <taxon>Martelella</taxon>
    </lineage>
</organism>
<dbReference type="AlphaFoldDB" id="A0A1U9YYM3"/>
<gene>
    <name evidence="1" type="ORF">Mame_01175</name>
</gene>
<dbReference type="EMBL" id="CP020330">
    <property type="protein sequence ID" value="AQZ50545.1"/>
    <property type="molecule type" value="Genomic_DNA"/>
</dbReference>
<dbReference type="STRING" id="1122214.Mame_01175"/>
<reference evidence="1 2" key="1">
    <citation type="submission" date="2017-03" db="EMBL/GenBank/DDBJ databases">
        <title>Foreign affairs: Plasmid Transfer between Roseobacters and Rhizobia.</title>
        <authorList>
            <person name="Bartling P."/>
            <person name="Bunk B."/>
            <person name="Overmann J."/>
            <person name="Brinkmann H."/>
            <person name="Petersen J."/>
        </authorList>
    </citation>
    <scope>NUCLEOTIDE SEQUENCE [LARGE SCALE GENOMIC DNA]</scope>
    <source>
        <strain evidence="1 2">MACL11</strain>
    </source>
</reference>
<accession>A0A1U9YYM3</accession>
<protein>
    <submittedName>
        <fullName evidence="1">Uncharacterized protein</fullName>
    </submittedName>
</protein>